<evidence type="ECO:0000256" key="1">
    <source>
        <dbReference type="SAM" id="Phobius"/>
    </source>
</evidence>
<dbReference type="AlphaFoldDB" id="K6YD90"/>
<dbReference type="STRING" id="1127673.GLIP_1985"/>
<keyword evidence="1" id="KW-0812">Transmembrane</keyword>
<dbReference type="eggNOG" id="COG4682">
    <property type="taxonomic scope" value="Bacteria"/>
</dbReference>
<dbReference type="Pfam" id="PF05360">
    <property type="entry name" value="YiaAB"/>
    <property type="match status" value="2"/>
</dbReference>
<proteinExistence type="predicted"/>
<keyword evidence="1" id="KW-0472">Membrane</keyword>
<comment type="caution">
    <text evidence="3">The sequence shown here is derived from an EMBL/GenBank/DDBJ whole genome shotgun (WGS) entry which is preliminary data.</text>
</comment>
<dbReference type="PANTHER" id="PTHR37290">
    <property type="entry name" value="INNER MEMBRANE PROTEIN YIAA-RELATED"/>
    <property type="match status" value="1"/>
</dbReference>
<organism evidence="3 4">
    <name type="scientific">Aliiglaciecola lipolytica E3</name>
    <dbReference type="NCBI Taxonomy" id="1127673"/>
    <lineage>
        <taxon>Bacteria</taxon>
        <taxon>Pseudomonadati</taxon>
        <taxon>Pseudomonadota</taxon>
        <taxon>Gammaproteobacteria</taxon>
        <taxon>Alteromonadales</taxon>
        <taxon>Alteromonadaceae</taxon>
        <taxon>Aliiglaciecola</taxon>
    </lineage>
</organism>
<evidence type="ECO:0000313" key="3">
    <source>
        <dbReference type="EMBL" id="GAC14613.1"/>
    </source>
</evidence>
<feature type="transmembrane region" description="Helical" evidence="1">
    <location>
        <begin position="46"/>
        <end position="65"/>
    </location>
</feature>
<feature type="transmembrane region" description="Helical" evidence="1">
    <location>
        <begin position="110"/>
        <end position="128"/>
    </location>
</feature>
<dbReference type="GO" id="GO:0005886">
    <property type="term" value="C:plasma membrane"/>
    <property type="evidence" value="ECO:0007669"/>
    <property type="project" value="TreeGrafter"/>
</dbReference>
<feature type="transmembrane region" description="Helical" evidence="1">
    <location>
        <begin position="77"/>
        <end position="98"/>
    </location>
</feature>
<gene>
    <name evidence="3" type="primary">yiaA</name>
    <name evidence="3" type="ORF">GLIP_1985</name>
</gene>
<name>K6YD90_9ALTE</name>
<evidence type="ECO:0000313" key="4">
    <source>
        <dbReference type="Proteomes" id="UP000006334"/>
    </source>
</evidence>
<reference evidence="3 4" key="1">
    <citation type="journal article" date="2017" name="Antonie Van Leeuwenhoek">
        <title>Rhizobium rhizosphaerae sp. nov., a novel species isolated from rice rhizosphere.</title>
        <authorList>
            <person name="Zhao J.J."/>
            <person name="Zhang J."/>
            <person name="Zhang R.J."/>
            <person name="Zhang C.W."/>
            <person name="Yin H.Q."/>
            <person name="Zhang X.X."/>
        </authorList>
    </citation>
    <scope>NUCLEOTIDE SEQUENCE [LARGE SCALE GENOMIC DNA]</scope>
    <source>
        <strain evidence="3 4">E3</strain>
    </source>
</reference>
<protein>
    <submittedName>
        <fullName evidence="3">Inner membrane protein yiaA</fullName>
    </submittedName>
</protein>
<keyword evidence="4" id="KW-1185">Reference proteome</keyword>
<dbReference type="InterPro" id="IPR008024">
    <property type="entry name" value="YiaAB"/>
</dbReference>
<feature type="domain" description="YiaAB two helix" evidence="2">
    <location>
        <begin position="15"/>
        <end position="67"/>
    </location>
</feature>
<feature type="transmembrane region" description="Helical" evidence="1">
    <location>
        <begin position="14"/>
        <end position="34"/>
    </location>
</feature>
<dbReference type="NCBIfam" id="NF008482">
    <property type="entry name" value="PRK11383.1"/>
    <property type="match status" value="1"/>
</dbReference>
<evidence type="ECO:0000259" key="2">
    <source>
        <dbReference type="Pfam" id="PF05360"/>
    </source>
</evidence>
<dbReference type="EMBL" id="BAEN01000038">
    <property type="protein sequence ID" value="GAC14613.1"/>
    <property type="molecule type" value="Genomic_DNA"/>
</dbReference>
<feature type="domain" description="YiaAB two helix" evidence="2">
    <location>
        <begin position="78"/>
        <end position="130"/>
    </location>
</feature>
<dbReference type="RefSeq" id="WP_008844429.1">
    <property type="nucleotide sequence ID" value="NZ_BAEN01000038.1"/>
</dbReference>
<keyword evidence="1" id="KW-1133">Transmembrane helix</keyword>
<dbReference type="Proteomes" id="UP000006334">
    <property type="component" value="Unassembled WGS sequence"/>
</dbReference>
<dbReference type="PANTHER" id="PTHR37290:SF1">
    <property type="entry name" value="INNER MEMBRANE PROTEIN YIAA"/>
    <property type="match status" value="1"/>
</dbReference>
<dbReference type="GO" id="GO:0006974">
    <property type="term" value="P:DNA damage response"/>
    <property type="evidence" value="ECO:0007669"/>
    <property type="project" value="TreeGrafter"/>
</dbReference>
<sequence length="149" mass="16027">MTTQITMQQGPTKAYTYAAIVALAIGIGAFAIGLVNAQMMLNEKGYYLITLLYGLFSIVSLQKTVRDKAEGVNTSTIYVSLSWLSTGLAIALLVIGLINADLLLSEKGFYGMAYTLSLFAAVTVQKNVRDKQAYSSLNTSNLIQETPVG</sequence>
<accession>K6YD90</accession>
<dbReference type="InterPro" id="IPR038972">
    <property type="entry name" value="YiaA-like"/>
</dbReference>